<organism evidence="1">
    <name type="scientific">Telmatobacter sp. DSM 110680</name>
    <dbReference type="NCBI Taxonomy" id="3036704"/>
    <lineage>
        <taxon>Bacteria</taxon>
        <taxon>Pseudomonadati</taxon>
        <taxon>Acidobacteriota</taxon>
        <taxon>Terriglobia</taxon>
        <taxon>Terriglobales</taxon>
        <taxon>Acidobacteriaceae</taxon>
        <taxon>Telmatobacter</taxon>
    </lineage>
</organism>
<sequence>MTSRFEKDDIVEVNSEARLPFKVPRRKGVVRFAYDHNPPAYEVEFYWEGRSLGTHYLTEDELEPFQFESRA</sequence>
<dbReference type="RefSeq" id="WP_348263759.1">
    <property type="nucleotide sequence ID" value="NZ_CP121196.1"/>
</dbReference>
<dbReference type="AlphaFoldDB" id="A0AAU7DLK4"/>
<name>A0AAU7DLK4_9BACT</name>
<dbReference type="EMBL" id="CP121196">
    <property type="protein sequence ID" value="XBH18535.1"/>
    <property type="molecule type" value="Genomic_DNA"/>
</dbReference>
<accession>A0AAU7DLK4</accession>
<reference evidence="1" key="1">
    <citation type="submission" date="2023-03" db="EMBL/GenBank/DDBJ databases">
        <title>Edaphobacter sp.</title>
        <authorList>
            <person name="Huber K.J."/>
            <person name="Papendorf J."/>
            <person name="Pilke C."/>
            <person name="Bunk B."/>
            <person name="Sproeer C."/>
            <person name="Pester M."/>
        </authorList>
    </citation>
    <scope>NUCLEOTIDE SEQUENCE</scope>
    <source>
        <strain evidence="1">DSM 110680</strain>
    </source>
</reference>
<proteinExistence type="predicted"/>
<gene>
    <name evidence="1" type="ORF">P8935_04170</name>
</gene>
<evidence type="ECO:0000313" key="1">
    <source>
        <dbReference type="EMBL" id="XBH18535.1"/>
    </source>
</evidence>
<protein>
    <submittedName>
        <fullName evidence="1">Uncharacterized protein</fullName>
    </submittedName>
</protein>